<dbReference type="GO" id="GO:0005886">
    <property type="term" value="C:plasma membrane"/>
    <property type="evidence" value="ECO:0007669"/>
    <property type="project" value="TreeGrafter"/>
</dbReference>
<feature type="transmembrane region" description="Helical" evidence="7">
    <location>
        <begin position="128"/>
        <end position="149"/>
    </location>
</feature>
<dbReference type="InterPro" id="IPR002259">
    <property type="entry name" value="Eqnu_transpt"/>
</dbReference>
<evidence type="ECO:0000313" key="9">
    <source>
        <dbReference type="Proteomes" id="UP000570595"/>
    </source>
</evidence>
<dbReference type="Proteomes" id="UP000570595">
    <property type="component" value="Unassembled WGS sequence"/>
</dbReference>
<accession>A0A7J6L0P7</accession>
<evidence type="ECO:0000313" key="8">
    <source>
        <dbReference type="EMBL" id="KAF4652361.1"/>
    </source>
</evidence>
<dbReference type="OrthoDB" id="46396at2759"/>
<feature type="transmembrane region" description="Helical" evidence="7">
    <location>
        <begin position="87"/>
        <end position="108"/>
    </location>
</feature>
<dbReference type="EMBL" id="JABAHT010000733">
    <property type="protein sequence ID" value="KAF4652361.1"/>
    <property type="molecule type" value="Genomic_DNA"/>
</dbReference>
<dbReference type="GO" id="GO:0005337">
    <property type="term" value="F:nucleoside transmembrane transporter activity"/>
    <property type="evidence" value="ECO:0007669"/>
    <property type="project" value="InterPro"/>
</dbReference>
<evidence type="ECO:0000256" key="2">
    <source>
        <dbReference type="ARBA" id="ARBA00007965"/>
    </source>
</evidence>
<evidence type="ECO:0000256" key="5">
    <source>
        <dbReference type="ARBA" id="ARBA00022989"/>
    </source>
</evidence>
<comment type="subcellular location">
    <subcellularLocation>
        <location evidence="1">Membrane</location>
        <topology evidence="1">Multi-pass membrane protein</topology>
    </subcellularLocation>
</comment>
<proteinExistence type="inferred from homology"/>
<gene>
    <name evidence="8" type="primary">NT4_10</name>
    <name evidence="8" type="ORF">FOZ61_009743</name>
</gene>
<dbReference type="AlphaFoldDB" id="A0A7J6L0P7"/>
<evidence type="ECO:0000256" key="7">
    <source>
        <dbReference type="SAM" id="Phobius"/>
    </source>
</evidence>
<organism evidence="8 9">
    <name type="scientific">Perkinsus olseni</name>
    <name type="common">Perkinsus atlanticus</name>
    <dbReference type="NCBI Taxonomy" id="32597"/>
    <lineage>
        <taxon>Eukaryota</taxon>
        <taxon>Sar</taxon>
        <taxon>Alveolata</taxon>
        <taxon>Perkinsozoa</taxon>
        <taxon>Perkinsea</taxon>
        <taxon>Perkinsida</taxon>
        <taxon>Perkinsidae</taxon>
        <taxon>Perkinsus</taxon>
    </lineage>
</organism>
<protein>
    <submittedName>
        <fullName evidence="8">Solute carrier 29 (Nucleoside transporters), member</fullName>
    </submittedName>
</protein>
<name>A0A7J6L0P7_PEROL</name>
<keyword evidence="3" id="KW-0813">Transport</keyword>
<evidence type="ECO:0000256" key="3">
    <source>
        <dbReference type="ARBA" id="ARBA00022448"/>
    </source>
</evidence>
<comment type="caution">
    <text evidence="8">The sequence shown here is derived from an EMBL/GenBank/DDBJ whole genome shotgun (WGS) entry which is preliminary data.</text>
</comment>
<evidence type="ECO:0000256" key="4">
    <source>
        <dbReference type="ARBA" id="ARBA00022692"/>
    </source>
</evidence>
<comment type="similarity">
    <text evidence="2">Belongs to the SLC29A/ENT transporter (TC 2.A.57) family.</text>
</comment>
<evidence type="ECO:0000256" key="1">
    <source>
        <dbReference type="ARBA" id="ARBA00004141"/>
    </source>
</evidence>
<dbReference type="PANTHER" id="PTHR10332:SF88">
    <property type="entry name" value="EQUILIBRATIVE NUCLEOSIDE TRANSPORTER 1, ISOFORM A"/>
    <property type="match status" value="1"/>
</dbReference>
<sequence length="151" mass="16424">MTVTFTVFPSQVVLWQSSNPKNLGFVAQVTSTFQVVDTIGRFLPSVLPNLRTSYLMVYVASRVLLVPLFICTSLYSTAVPFDKDWFMHIEMAVLAFTNGTCVTMSMVAGPSRVSGDKAEQEVAGYTMSFGIVSGILFGSVFGLLTNVGLDQ</sequence>
<keyword evidence="5 7" id="KW-1133">Transmembrane helix</keyword>
<keyword evidence="6 7" id="KW-0472">Membrane</keyword>
<dbReference type="PANTHER" id="PTHR10332">
    <property type="entry name" value="EQUILIBRATIVE NUCLEOSIDE TRANSPORTER"/>
    <property type="match status" value="1"/>
</dbReference>
<evidence type="ECO:0000256" key="6">
    <source>
        <dbReference type="ARBA" id="ARBA00023136"/>
    </source>
</evidence>
<feature type="transmembrane region" description="Helical" evidence="7">
    <location>
        <begin position="55"/>
        <end position="75"/>
    </location>
</feature>
<reference evidence="8 9" key="1">
    <citation type="submission" date="2020-04" db="EMBL/GenBank/DDBJ databases">
        <title>Perkinsus olseni comparative genomics.</title>
        <authorList>
            <person name="Bogema D.R."/>
        </authorList>
    </citation>
    <scope>NUCLEOTIDE SEQUENCE [LARGE SCALE GENOMIC DNA]</scope>
    <source>
        <strain evidence="8">ATCC PRA-179</strain>
    </source>
</reference>
<keyword evidence="4 7" id="KW-0812">Transmembrane</keyword>
<dbReference type="PRINTS" id="PR01130">
    <property type="entry name" value="DERENTRNSPRT"/>
</dbReference>
<dbReference type="Pfam" id="PF01733">
    <property type="entry name" value="Nucleoside_tran"/>
    <property type="match status" value="1"/>
</dbReference>